<evidence type="ECO:0000313" key="1">
    <source>
        <dbReference type="EMBL" id="KLO15981.1"/>
    </source>
</evidence>
<dbReference type="AlphaFoldDB" id="A0A0H2SG07"/>
<organism evidence="1 2">
    <name type="scientific">Schizopora paradoxa</name>
    <dbReference type="NCBI Taxonomy" id="27342"/>
    <lineage>
        <taxon>Eukaryota</taxon>
        <taxon>Fungi</taxon>
        <taxon>Dikarya</taxon>
        <taxon>Basidiomycota</taxon>
        <taxon>Agaricomycotina</taxon>
        <taxon>Agaricomycetes</taxon>
        <taxon>Hymenochaetales</taxon>
        <taxon>Schizoporaceae</taxon>
        <taxon>Schizopora</taxon>
    </lineage>
</organism>
<gene>
    <name evidence="1" type="ORF">SCHPADRAFT_238123</name>
</gene>
<proteinExistence type="predicted"/>
<name>A0A0H2SG07_9AGAM</name>
<evidence type="ECO:0000313" key="2">
    <source>
        <dbReference type="Proteomes" id="UP000053477"/>
    </source>
</evidence>
<dbReference type="Proteomes" id="UP000053477">
    <property type="component" value="Unassembled WGS sequence"/>
</dbReference>
<dbReference type="EMBL" id="KQ085922">
    <property type="protein sequence ID" value="KLO15981.1"/>
    <property type="molecule type" value="Genomic_DNA"/>
</dbReference>
<keyword evidence="2" id="KW-1185">Reference proteome</keyword>
<sequence>MSPISFVRGQQVVSLHSYSIAIRAADFLGGCAAAHSLRCVSSASTTRNPCVADNTITLLGRLPRCRIEDCAHSDSVRRTVVRTGQVNDLNIVSEIGLTSIRPGVLSFRCEHGIRSTAIRMS</sequence>
<dbReference type="InParanoid" id="A0A0H2SG07"/>
<accession>A0A0H2SG07</accession>
<protein>
    <submittedName>
        <fullName evidence="1">Uncharacterized protein</fullName>
    </submittedName>
</protein>
<reference evidence="1 2" key="1">
    <citation type="submission" date="2015-04" db="EMBL/GenBank/DDBJ databases">
        <title>Complete genome sequence of Schizopora paradoxa KUC8140, a cosmopolitan wood degrader in East Asia.</title>
        <authorList>
            <consortium name="DOE Joint Genome Institute"/>
            <person name="Min B."/>
            <person name="Park H."/>
            <person name="Jang Y."/>
            <person name="Kim J.-J."/>
            <person name="Kim K.H."/>
            <person name="Pangilinan J."/>
            <person name="Lipzen A."/>
            <person name="Riley R."/>
            <person name="Grigoriev I.V."/>
            <person name="Spatafora J.W."/>
            <person name="Choi I.-G."/>
        </authorList>
    </citation>
    <scope>NUCLEOTIDE SEQUENCE [LARGE SCALE GENOMIC DNA]</scope>
    <source>
        <strain evidence="1 2">KUC8140</strain>
    </source>
</reference>